<comment type="caution">
    <text evidence="2">The sequence shown here is derived from an EMBL/GenBank/DDBJ whole genome shotgun (WGS) entry which is preliminary data.</text>
</comment>
<feature type="region of interest" description="Disordered" evidence="1">
    <location>
        <begin position="70"/>
        <end position="93"/>
    </location>
</feature>
<name>A0A9K3PB12_9STRA</name>
<feature type="compositionally biased region" description="Basic and acidic residues" evidence="1">
    <location>
        <begin position="70"/>
        <end position="85"/>
    </location>
</feature>
<gene>
    <name evidence="2" type="ORF">IV203_024401</name>
</gene>
<evidence type="ECO:0000256" key="1">
    <source>
        <dbReference type="SAM" id="MobiDB-lite"/>
    </source>
</evidence>
<accession>A0A9K3PB12</accession>
<protein>
    <submittedName>
        <fullName evidence="2">Uncharacterized protein</fullName>
    </submittedName>
</protein>
<keyword evidence="3" id="KW-1185">Reference proteome</keyword>
<evidence type="ECO:0000313" key="2">
    <source>
        <dbReference type="EMBL" id="KAG7340858.1"/>
    </source>
</evidence>
<dbReference type="AlphaFoldDB" id="A0A9K3PB12"/>
<feature type="region of interest" description="Disordered" evidence="1">
    <location>
        <begin position="106"/>
        <end position="140"/>
    </location>
</feature>
<reference evidence="2" key="2">
    <citation type="submission" date="2021-04" db="EMBL/GenBank/DDBJ databases">
        <authorList>
            <person name="Podell S."/>
        </authorList>
    </citation>
    <scope>NUCLEOTIDE SEQUENCE</scope>
    <source>
        <strain evidence="2">Hildebrandi</strain>
    </source>
</reference>
<dbReference type="EMBL" id="JAGRRH010000027">
    <property type="protein sequence ID" value="KAG7340858.1"/>
    <property type="molecule type" value="Genomic_DNA"/>
</dbReference>
<proteinExistence type="predicted"/>
<feature type="compositionally biased region" description="Low complexity" evidence="1">
    <location>
        <begin position="296"/>
        <end position="443"/>
    </location>
</feature>
<dbReference type="Proteomes" id="UP000693970">
    <property type="component" value="Unassembled WGS sequence"/>
</dbReference>
<evidence type="ECO:0000313" key="3">
    <source>
        <dbReference type="Proteomes" id="UP000693970"/>
    </source>
</evidence>
<feature type="region of interest" description="Disordered" evidence="1">
    <location>
        <begin position="292"/>
        <end position="443"/>
    </location>
</feature>
<sequence length="443" mass="46908">MMSLPESRRAKVLLAILLAVQIVLLGLQFGQKRRTTASSPAQGTEEEDAQTLDYMKAYNEPFAGIHKHKESEYRQLRSKSEKDSSSRGTGLSSNARSFFQAFDLTPTSKSTKAPSEKSTKAPTNKSTKAPKASKSDDFSTPVSETLVDLSMILTFEGESTWDETTESTFENSLAEFSESSINSNFAGAVFNFETSIEVTEVARVTPGRRLLTSQENPDHLRRLQGSSVIVTYTQNMAYETSDPTTFSPTFLAAAPLDTTAGQNEFVQVLVSTGDPVLSTVVDVSSVTVPVSPPTAAPTAINQPTTTATNQPTTTATQPTTTVTTQPTVTATTQPTTTATQPTTTVTTQPTVTATTQPTTTATQPTTTVTTQPTTTATQPTTTVTTQPTVTATTQPTTTATTQPTVTATTQPTTTATTQPTATATNQPTTTATTPPTTTATIVV</sequence>
<organism evidence="2 3">
    <name type="scientific">Nitzschia inconspicua</name>
    <dbReference type="NCBI Taxonomy" id="303405"/>
    <lineage>
        <taxon>Eukaryota</taxon>
        <taxon>Sar</taxon>
        <taxon>Stramenopiles</taxon>
        <taxon>Ochrophyta</taxon>
        <taxon>Bacillariophyta</taxon>
        <taxon>Bacillariophyceae</taxon>
        <taxon>Bacillariophycidae</taxon>
        <taxon>Bacillariales</taxon>
        <taxon>Bacillariaceae</taxon>
        <taxon>Nitzschia</taxon>
    </lineage>
</organism>
<reference evidence="2" key="1">
    <citation type="journal article" date="2021" name="Sci. Rep.">
        <title>Diploid genomic architecture of Nitzschia inconspicua, an elite biomass production diatom.</title>
        <authorList>
            <person name="Oliver A."/>
            <person name="Podell S."/>
            <person name="Pinowska A."/>
            <person name="Traller J.C."/>
            <person name="Smith S.R."/>
            <person name="McClure R."/>
            <person name="Beliaev A."/>
            <person name="Bohutskyi P."/>
            <person name="Hill E.A."/>
            <person name="Rabines A."/>
            <person name="Zheng H."/>
            <person name="Allen L.Z."/>
            <person name="Kuo A."/>
            <person name="Grigoriev I.V."/>
            <person name="Allen A.E."/>
            <person name="Hazlebeck D."/>
            <person name="Allen E.E."/>
        </authorList>
    </citation>
    <scope>NUCLEOTIDE SEQUENCE</scope>
    <source>
        <strain evidence="2">Hildebrandi</strain>
    </source>
</reference>